<dbReference type="SUPFAM" id="SSF102712">
    <property type="entry name" value="JAB1/MPN domain"/>
    <property type="match status" value="1"/>
</dbReference>
<reference evidence="7" key="1">
    <citation type="submission" date="2022-08" db="EMBL/GenBank/DDBJ databases">
        <title>The genomic sequence of strain Paenibacillus sp. SCIV0701.</title>
        <authorList>
            <person name="Zhao H."/>
        </authorList>
    </citation>
    <scope>NUCLEOTIDE SEQUENCE</scope>
    <source>
        <strain evidence="7">SCIV0701</strain>
    </source>
</reference>
<keyword evidence="3" id="KW-0378">Hydrolase</keyword>
<gene>
    <name evidence="7" type="ORF">NQZ67_05015</name>
</gene>
<evidence type="ECO:0000313" key="7">
    <source>
        <dbReference type="EMBL" id="MCR2803239.1"/>
    </source>
</evidence>
<dbReference type="GO" id="GO:0008270">
    <property type="term" value="F:zinc ion binding"/>
    <property type="evidence" value="ECO:0007669"/>
    <property type="project" value="TreeGrafter"/>
</dbReference>
<comment type="caution">
    <text evidence="7">The sequence shown here is derived from an EMBL/GenBank/DDBJ whole genome shotgun (WGS) entry which is preliminary data.</text>
</comment>
<evidence type="ECO:0000259" key="6">
    <source>
        <dbReference type="Pfam" id="PF14464"/>
    </source>
</evidence>
<organism evidence="7 8">
    <name type="scientific">Paenibacillus soyae</name>
    <dbReference type="NCBI Taxonomy" id="2969249"/>
    <lineage>
        <taxon>Bacteria</taxon>
        <taxon>Bacillati</taxon>
        <taxon>Bacillota</taxon>
        <taxon>Bacilli</taxon>
        <taxon>Bacillales</taxon>
        <taxon>Paenibacillaceae</taxon>
        <taxon>Paenibacillus</taxon>
    </lineage>
</organism>
<dbReference type="EMBL" id="JANIPJ010000002">
    <property type="protein sequence ID" value="MCR2803239.1"/>
    <property type="molecule type" value="Genomic_DNA"/>
</dbReference>
<dbReference type="GO" id="GO:0008235">
    <property type="term" value="F:metalloexopeptidase activity"/>
    <property type="evidence" value="ECO:0007669"/>
    <property type="project" value="TreeGrafter"/>
</dbReference>
<dbReference type="InterPro" id="IPR028090">
    <property type="entry name" value="JAB_dom_prok"/>
</dbReference>
<evidence type="ECO:0000313" key="8">
    <source>
        <dbReference type="Proteomes" id="UP001141950"/>
    </source>
</evidence>
<evidence type="ECO:0000256" key="5">
    <source>
        <dbReference type="ARBA" id="ARBA00023049"/>
    </source>
</evidence>
<feature type="domain" description="JAB" evidence="6">
    <location>
        <begin position="15"/>
        <end position="116"/>
    </location>
</feature>
<dbReference type="GO" id="GO:0006508">
    <property type="term" value="P:proteolysis"/>
    <property type="evidence" value="ECO:0007669"/>
    <property type="project" value="UniProtKB-KW"/>
</dbReference>
<dbReference type="PANTHER" id="PTHR34858:SF1">
    <property type="entry name" value="CYSO-CYSTEINE PEPTIDASE"/>
    <property type="match status" value="1"/>
</dbReference>
<dbReference type="Gene3D" id="3.40.140.10">
    <property type="entry name" value="Cytidine Deaminase, domain 2"/>
    <property type="match status" value="1"/>
</dbReference>
<evidence type="ECO:0000256" key="3">
    <source>
        <dbReference type="ARBA" id="ARBA00022801"/>
    </source>
</evidence>
<evidence type="ECO:0000256" key="2">
    <source>
        <dbReference type="ARBA" id="ARBA00022723"/>
    </source>
</evidence>
<accession>A0A9X2S7E9</accession>
<sequence>MTSGNVFSTINQMAYTNLIDICRQRYPQEACGVLARSEGSQAIDIVIPIANGHANPIRSFSFDPEQWTAAFFSMQKNRHQLVGFFHSHPASEPHPSLRDTDGFLPQSELSYWIVSLLDWNHPIVQPYLRSEGRPFAPLPLVLA</sequence>
<evidence type="ECO:0000256" key="1">
    <source>
        <dbReference type="ARBA" id="ARBA00022670"/>
    </source>
</evidence>
<keyword evidence="2" id="KW-0479">Metal-binding</keyword>
<keyword evidence="1" id="KW-0645">Protease</keyword>
<dbReference type="CDD" id="cd08070">
    <property type="entry name" value="MPN_like"/>
    <property type="match status" value="1"/>
</dbReference>
<dbReference type="Proteomes" id="UP001141950">
    <property type="component" value="Unassembled WGS sequence"/>
</dbReference>
<proteinExistence type="predicted"/>
<evidence type="ECO:0000256" key="4">
    <source>
        <dbReference type="ARBA" id="ARBA00022833"/>
    </source>
</evidence>
<dbReference type="InterPro" id="IPR051929">
    <property type="entry name" value="VirAsm_ModProt"/>
</dbReference>
<keyword evidence="8" id="KW-1185">Reference proteome</keyword>
<dbReference type="PANTHER" id="PTHR34858">
    <property type="entry name" value="CYSO-CYSTEINE PEPTIDASE"/>
    <property type="match status" value="1"/>
</dbReference>
<dbReference type="Pfam" id="PF14464">
    <property type="entry name" value="Prok-JAB"/>
    <property type="match status" value="1"/>
</dbReference>
<keyword evidence="5" id="KW-0482">Metalloprotease</keyword>
<keyword evidence="4" id="KW-0862">Zinc</keyword>
<name>A0A9X2S7E9_9BACL</name>
<protein>
    <submittedName>
        <fullName evidence="7">M67 family metallopeptidase</fullName>
    </submittedName>
</protein>
<dbReference type="AlphaFoldDB" id="A0A9X2S7E9"/>
<dbReference type="RefSeq" id="WP_257443309.1">
    <property type="nucleotide sequence ID" value="NZ_JANIPJ010000002.1"/>
</dbReference>